<dbReference type="SUPFAM" id="SSF55068">
    <property type="entry name" value="Peptide methionine sulfoxide reductase"/>
    <property type="match status" value="1"/>
</dbReference>
<evidence type="ECO:0000259" key="5">
    <source>
        <dbReference type="Pfam" id="PF01625"/>
    </source>
</evidence>
<name>A0A2U2XCT5_9FLAO</name>
<dbReference type="InterPro" id="IPR036509">
    <property type="entry name" value="Met_Sox_Rdtase_MsrA_sf"/>
</dbReference>
<evidence type="ECO:0000313" key="6">
    <source>
        <dbReference type="EMBL" id="PWH85521.1"/>
    </source>
</evidence>
<comment type="caution">
    <text evidence="6">The sequence shown here is derived from an EMBL/GenBank/DDBJ whole genome shotgun (WGS) entry which is preliminary data.</text>
</comment>
<keyword evidence="1 4" id="KW-0560">Oxidoreductase</keyword>
<feature type="active site" evidence="4">
    <location>
        <position position="12"/>
    </location>
</feature>
<evidence type="ECO:0000256" key="1">
    <source>
        <dbReference type="ARBA" id="ARBA00023002"/>
    </source>
</evidence>
<comment type="catalytic activity">
    <reaction evidence="3 4">
        <text>[thioredoxin]-disulfide + L-methionine + H2O = L-methionine (S)-S-oxide + [thioredoxin]-dithiol</text>
        <dbReference type="Rhea" id="RHEA:19993"/>
        <dbReference type="Rhea" id="RHEA-COMP:10698"/>
        <dbReference type="Rhea" id="RHEA-COMP:10700"/>
        <dbReference type="ChEBI" id="CHEBI:15377"/>
        <dbReference type="ChEBI" id="CHEBI:29950"/>
        <dbReference type="ChEBI" id="CHEBI:50058"/>
        <dbReference type="ChEBI" id="CHEBI:57844"/>
        <dbReference type="ChEBI" id="CHEBI:58772"/>
        <dbReference type="EC" id="1.8.4.11"/>
    </reaction>
</comment>
<dbReference type="Pfam" id="PF01625">
    <property type="entry name" value="PMSR"/>
    <property type="match status" value="1"/>
</dbReference>
<organism evidence="6 7">
    <name type="scientific">Brumimicrobium oceani</name>
    <dbReference type="NCBI Taxonomy" id="2100725"/>
    <lineage>
        <taxon>Bacteria</taxon>
        <taxon>Pseudomonadati</taxon>
        <taxon>Bacteroidota</taxon>
        <taxon>Flavobacteriia</taxon>
        <taxon>Flavobacteriales</taxon>
        <taxon>Crocinitomicaceae</taxon>
        <taxon>Brumimicrobium</taxon>
    </lineage>
</organism>
<dbReference type="AlphaFoldDB" id="A0A2U2XCT5"/>
<dbReference type="InterPro" id="IPR002569">
    <property type="entry name" value="Met_Sox_Rdtase_MsrA_dom"/>
</dbReference>
<evidence type="ECO:0000256" key="4">
    <source>
        <dbReference type="HAMAP-Rule" id="MF_01401"/>
    </source>
</evidence>
<comment type="function">
    <text evidence="4">Has an important function as a repair enzyme for proteins that have been inactivated by oxidation. Catalyzes the reversible oxidation-reduction of methionine sulfoxide in proteins to methionine.</text>
</comment>
<sequence>MTERQATFGAGCFWCIEAIFSEVKGVIDVTPGFAGGHIKNPPYREVREGRTGHAEVIRIVYDSEKVSFSELLEVFWFSHNPTTLNRQGNDVGDQYRSAVFYHDDEQKTLAEEYKKKLETSSIYEEKVVTEITPLSNFFNAESEHKDYFSRNPEQGYCRLVIKPKLERFKAAFPSKLK</sequence>
<protein>
    <recommendedName>
        <fullName evidence="4">Peptide methionine sulfoxide reductase MsrA</fullName>
        <shortName evidence="4">Protein-methionine-S-oxide reductase</shortName>
        <ecNumber evidence="4">1.8.4.11</ecNumber>
    </recommendedName>
    <alternativeName>
        <fullName evidence="4">Peptide-methionine (S)-S-oxide reductase</fullName>
        <shortName evidence="4">Peptide Met(O) reductase</shortName>
    </alternativeName>
</protein>
<keyword evidence="7" id="KW-1185">Reference proteome</keyword>
<feature type="domain" description="Peptide methionine sulphoxide reductase MsrA" evidence="5">
    <location>
        <begin position="5"/>
        <end position="157"/>
    </location>
</feature>
<dbReference type="GO" id="GO:0033744">
    <property type="term" value="F:L-methionine:thioredoxin-disulfide S-oxidoreductase activity"/>
    <property type="evidence" value="ECO:0007669"/>
    <property type="project" value="RHEA"/>
</dbReference>
<dbReference type="PANTHER" id="PTHR43774">
    <property type="entry name" value="PEPTIDE METHIONINE SULFOXIDE REDUCTASE"/>
    <property type="match status" value="1"/>
</dbReference>
<evidence type="ECO:0000313" key="7">
    <source>
        <dbReference type="Proteomes" id="UP000245370"/>
    </source>
</evidence>
<dbReference type="PANTHER" id="PTHR43774:SF1">
    <property type="entry name" value="PEPTIDE METHIONINE SULFOXIDE REDUCTASE MSRA 2"/>
    <property type="match status" value="1"/>
</dbReference>
<gene>
    <name evidence="4 6" type="primary">msrA</name>
    <name evidence="6" type="ORF">DIT68_08965</name>
</gene>
<dbReference type="Gene3D" id="3.30.1060.10">
    <property type="entry name" value="Peptide methionine sulphoxide reductase MsrA"/>
    <property type="match status" value="1"/>
</dbReference>
<proteinExistence type="inferred from homology"/>
<evidence type="ECO:0000256" key="3">
    <source>
        <dbReference type="ARBA" id="ARBA00048782"/>
    </source>
</evidence>
<dbReference type="HAMAP" id="MF_01401">
    <property type="entry name" value="MsrA"/>
    <property type="match status" value="1"/>
</dbReference>
<comment type="catalytic activity">
    <reaction evidence="2 4">
        <text>L-methionyl-[protein] + [thioredoxin]-disulfide + H2O = L-methionyl-(S)-S-oxide-[protein] + [thioredoxin]-dithiol</text>
        <dbReference type="Rhea" id="RHEA:14217"/>
        <dbReference type="Rhea" id="RHEA-COMP:10698"/>
        <dbReference type="Rhea" id="RHEA-COMP:10700"/>
        <dbReference type="Rhea" id="RHEA-COMP:12313"/>
        <dbReference type="Rhea" id="RHEA-COMP:12315"/>
        <dbReference type="ChEBI" id="CHEBI:15377"/>
        <dbReference type="ChEBI" id="CHEBI:16044"/>
        <dbReference type="ChEBI" id="CHEBI:29950"/>
        <dbReference type="ChEBI" id="CHEBI:44120"/>
        <dbReference type="ChEBI" id="CHEBI:50058"/>
        <dbReference type="EC" id="1.8.4.11"/>
    </reaction>
</comment>
<dbReference type="RefSeq" id="WP_109359602.1">
    <property type="nucleotide sequence ID" value="NZ_QFRJ01000006.1"/>
</dbReference>
<reference evidence="6 7" key="1">
    <citation type="submission" date="2018-05" db="EMBL/GenBank/DDBJ databases">
        <title>Brumimicrobium oceani sp. nov., isolated from coastal sediment.</title>
        <authorList>
            <person name="Kou Y."/>
        </authorList>
    </citation>
    <scope>NUCLEOTIDE SEQUENCE [LARGE SCALE GENOMIC DNA]</scope>
    <source>
        <strain evidence="6 7">C305</strain>
    </source>
</reference>
<reference evidence="6 7" key="2">
    <citation type="submission" date="2018-05" db="EMBL/GenBank/DDBJ databases">
        <authorList>
            <person name="Lanie J.A."/>
            <person name="Ng W.-L."/>
            <person name="Kazmierczak K.M."/>
            <person name="Andrzejewski T.M."/>
            <person name="Davidsen T.M."/>
            <person name="Wayne K.J."/>
            <person name="Tettelin H."/>
            <person name="Glass J.I."/>
            <person name="Rusch D."/>
            <person name="Podicherti R."/>
            <person name="Tsui H.-C.T."/>
            <person name="Winkler M.E."/>
        </authorList>
    </citation>
    <scope>NUCLEOTIDE SEQUENCE [LARGE SCALE GENOMIC DNA]</scope>
    <source>
        <strain evidence="6 7">C305</strain>
    </source>
</reference>
<dbReference type="EC" id="1.8.4.11" evidence="4"/>
<dbReference type="NCBIfam" id="TIGR00401">
    <property type="entry name" value="msrA"/>
    <property type="match status" value="1"/>
</dbReference>
<dbReference type="OrthoDB" id="4174719at2"/>
<dbReference type="GO" id="GO:0008113">
    <property type="term" value="F:peptide-methionine (S)-S-oxide reductase activity"/>
    <property type="evidence" value="ECO:0007669"/>
    <property type="project" value="UniProtKB-UniRule"/>
</dbReference>
<dbReference type="Proteomes" id="UP000245370">
    <property type="component" value="Unassembled WGS sequence"/>
</dbReference>
<comment type="similarity">
    <text evidence="4">Belongs to the MsrA Met sulfoxide reductase family.</text>
</comment>
<accession>A0A2U2XCT5</accession>
<dbReference type="EMBL" id="QFRJ01000006">
    <property type="protein sequence ID" value="PWH85521.1"/>
    <property type="molecule type" value="Genomic_DNA"/>
</dbReference>
<evidence type="ECO:0000256" key="2">
    <source>
        <dbReference type="ARBA" id="ARBA00047806"/>
    </source>
</evidence>